<evidence type="ECO:0000313" key="2">
    <source>
        <dbReference type="Proteomes" id="UP001226389"/>
    </source>
</evidence>
<dbReference type="EMBL" id="JAUSSY010000025">
    <property type="protein sequence ID" value="MDQ0121019.1"/>
    <property type="molecule type" value="Genomic_DNA"/>
</dbReference>
<gene>
    <name evidence="1" type="ORF">J2T22_004232</name>
</gene>
<keyword evidence="2" id="KW-1185">Reference proteome</keyword>
<proteinExistence type="predicted"/>
<dbReference type="Proteomes" id="UP001226389">
    <property type="component" value="Unassembled WGS sequence"/>
</dbReference>
<comment type="caution">
    <text evidence="1">The sequence shown here is derived from an EMBL/GenBank/DDBJ whole genome shotgun (WGS) entry which is preliminary data.</text>
</comment>
<evidence type="ECO:0000313" key="1">
    <source>
        <dbReference type="EMBL" id="MDQ0121019.1"/>
    </source>
</evidence>
<sequence>MYSIEALNPRSSGEVEVGYSCISCRRHFLHSADVGAVATIVNRTSSLTGVLVFGPHYIHCGQPMQKSGSELHRLSAPRFTDQSSEDVLDVYLATRVLRCSCGFQMEMPE</sequence>
<protein>
    <submittedName>
        <fullName evidence="1">Uncharacterized protein</fullName>
    </submittedName>
</protein>
<reference evidence="1 2" key="1">
    <citation type="submission" date="2023-07" db="EMBL/GenBank/DDBJ databases">
        <title>Sorghum-associated microbial communities from plants grown in Nebraska, USA.</title>
        <authorList>
            <person name="Schachtman D."/>
        </authorList>
    </citation>
    <scope>NUCLEOTIDE SEQUENCE [LARGE SCALE GENOMIC DNA]</scope>
    <source>
        <strain evidence="1 2">DS994</strain>
    </source>
</reference>
<organism evidence="1 2">
    <name type="scientific">Pseudarthrobacter defluvii</name>
    <dbReference type="NCBI Taxonomy" id="410837"/>
    <lineage>
        <taxon>Bacteria</taxon>
        <taxon>Bacillati</taxon>
        <taxon>Actinomycetota</taxon>
        <taxon>Actinomycetes</taxon>
        <taxon>Micrococcales</taxon>
        <taxon>Micrococcaceae</taxon>
        <taxon>Pseudarthrobacter</taxon>
    </lineage>
</organism>
<name>A0ABT9UR93_9MICC</name>
<accession>A0ABT9UR93</accession>